<name>A0A9X8UKK8_9FIRM</name>
<evidence type="ECO:0000313" key="16">
    <source>
        <dbReference type="EMBL" id="TCL44603.1"/>
    </source>
</evidence>
<dbReference type="Gene3D" id="3.30.54.20">
    <property type="match status" value="1"/>
</dbReference>
<comment type="catalytic activity">
    <reaction evidence="13 14">
        <text>tRNA(Ala) + L-alanine + ATP = L-alanyl-tRNA(Ala) + AMP + diphosphate</text>
        <dbReference type="Rhea" id="RHEA:12540"/>
        <dbReference type="Rhea" id="RHEA-COMP:9657"/>
        <dbReference type="Rhea" id="RHEA-COMP:9923"/>
        <dbReference type="ChEBI" id="CHEBI:30616"/>
        <dbReference type="ChEBI" id="CHEBI:33019"/>
        <dbReference type="ChEBI" id="CHEBI:57972"/>
        <dbReference type="ChEBI" id="CHEBI:78442"/>
        <dbReference type="ChEBI" id="CHEBI:78497"/>
        <dbReference type="ChEBI" id="CHEBI:456215"/>
        <dbReference type="EC" id="6.1.1.7"/>
    </reaction>
</comment>
<dbReference type="InterPro" id="IPR050058">
    <property type="entry name" value="Ala-tRNA_ligase"/>
</dbReference>
<feature type="binding site" evidence="14">
    <location>
        <position position="572"/>
    </location>
    <ligand>
        <name>Zn(2+)</name>
        <dbReference type="ChEBI" id="CHEBI:29105"/>
    </ligand>
</feature>
<comment type="caution">
    <text evidence="16">The sequence shown here is derived from an EMBL/GenBank/DDBJ whole genome shotgun (WGS) entry which is preliminary data.</text>
</comment>
<comment type="subcellular location">
    <subcellularLocation>
        <location evidence="1 14">Cytoplasm</location>
    </subcellularLocation>
</comment>
<dbReference type="RefSeq" id="WP_132084005.1">
    <property type="nucleotide sequence ID" value="NZ_SLUK01000002.1"/>
</dbReference>
<evidence type="ECO:0000256" key="13">
    <source>
        <dbReference type="ARBA" id="ARBA00048300"/>
    </source>
</evidence>
<comment type="function">
    <text evidence="12 14">Catalyzes the attachment of alanine to tRNA(Ala) in a two-step reaction: alanine is first activated by ATP to form Ala-AMP and then transferred to the acceptor end of tRNA(Ala). Also edits incorrectly charged Ser-tRNA(Ala) and Gly-tRNA(Ala) via its editing domain.</text>
</comment>
<keyword evidence="11 14" id="KW-0030">Aminoacyl-tRNA synthetase</keyword>
<evidence type="ECO:0000259" key="15">
    <source>
        <dbReference type="PROSITE" id="PS50860"/>
    </source>
</evidence>
<dbReference type="InterPro" id="IPR009000">
    <property type="entry name" value="Transl_B-barrel_sf"/>
</dbReference>
<dbReference type="FunFam" id="2.40.30.130:FF:000001">
    <property type="entry name" value="Alanine--tRNA ligase"/>
    <property type="match status" value="1"/>
</dbReference>
<comment type="domain">
    <text evidence="14">Consists of three domains; the N-terminal catalytic domain, the editing domain and the C-terminal C-Ala domain. The editing domain removes incorrectly charged amino acids, while the C-Ala domain, along with tRNA(Ala), serves as a bridge to cooperatively bring together the editing and aminoacylation centers thus stimulating deacylation of misacylated tRNAs.</text>
</comment>
<dbReference type="FunFam" id="3.30.980.10:FF:000004">
    <property type="entry name" value="Alanine--tRNA ligase, cytoplasmic"/>
    <property type="match status" value="1"/>
</dbReference>
<comment type="cofactor">
    <cofactor evidence="14">
        <name>Zn(2+)</name>
        <dbReference type="ChEBI" id="CHEBI:29105"/>
    </cofactor>
    <text evidence="14">Binds 1 zinc ion per subunit.</text>
</comment>
<dbReference type="InterPro" id="IPR002318">
    <property type="entry name" value="Ala-tRNA-lgiase_IIc"/>
</dbReference>
<comment type="similarity">
    <text evidence="2 14">Belongs to the class-II aminoacyl-tRNA synthetase family.</text>
</comment>
<keyword evidence="14" id="KW-0963">Cytoplasm</keyword>
<dbReference type="GO" id="GO:0006419">
    <property type="term" value="P:alanyl-tRNA aminoacylation"/>
    <property type="evidence" value="ECO:0007669"/>
    <property type="project" value="UniProtKB-UniRule"/>
</dbReference>
<dbReference type="EMBL" id="SLUK01000002">
    <property type="protein sequence ID" value="TCL44603.1"/>
    <property type="molecule type" value="Genomic_DNA"/>
</dbReference>
<dbReference type="GO" id="GO:0005829">
    <property type="term" value="C:cytosol"/>
    <property type="evidence" value="ECO:0007669"/>
    <property type="project" value="TreeGrafter"/>
</dbReference>
<dbReference type="Gene3D" id="3.30.930.10">
    <property type="entry name" value="Bira Bifunctional Protein, Domain 2"/>
    <property type="match status" value="1"/>
</dbReference>
<keyword evidence="9 14" id="KW-0694">RNA-binding</keyword>
<dbReference type="PANTHER" id="PTHR11777">
    <property type="entry name" value="ALANYL-TRNA SYNTHETASE"/>
    <property type="match status" value="1"/>
</dbReference>
<dbReference type="Pfam" id="PF01411">
    <property type="entry name" value="tRNA-synt_2c"/>
    <property type="match status" value="1"/>
</dbReference>
<dbReference type="FunFam" id="3.30.930.10:FF:000004">
    <property type="entry name" value="Alanine--tRNA ligase"/>
    <property type="match status" value="1"/>
</dbReference>
<dbReference type="SUPFAM" id="SSF55681">
    <property type="entry name" value="Class II aaRS and biotin synthetases"/>
    <property type="match status" value="1"/>
</dbReference>
<evidence type="ECO:0000256" key="6">
    <source>
        <dbReference type="ARBA" id="ARBA00022741"/>
    </source>
</evidence>
<accession>A0A9X8UKK8</accession>
<dbReference type="InterPro" id="IPR045864">
    <property type="entry name" value="aa-tRNA-synth_II/BPL/LPL"/>
</dbReference>
<evidence type="ECO:0000256" key="8">
    <source>
        <dbReference type="ARBA" id="ARBA00022840"/>
    </source>
</evidence>
<dbReference type="InterPro" id="IPR023033">
    <property type="entry name" value="Ala_tRNA_ligase_euk/bac"/>
</dbReference>
<evidence type="ECO:0000256" key="9">
    <source>
        <dbReference type="ARBA" id="ARBA00022884"/>
    </source>
</evidence>
<keyword evidence="8 14" id="KW-0067">ATP-binding</keyword>
<evidence type="ECO:0000256" key="12">
    <source>
        <dbReference type="ARBA" id="ARBA00024779"/>
    </source>
</evidence>
<dbReference type="EC" id="6.1.1.7" evidence="14"/>
<evidence type="ECO:0000313" key="17">
    <source>
        <dbReference type="Proteomes" id="UP000294682"/>
    </source>
</evidence>
<evidence type="ECO:0000256" key="1">
    <source>
        <dbReference type="ARBA" id="ARBA00004496"/>
    </source>
</evidence>
<dbReference type="SUPFAM" id="SSF50447">
    <property type="entry name" value="Translation proteins"/>
    <property type="match status" value="1"/>
</dbReference>
<gene>
    <name evidence="14" type="primary">alaS</name>
    <name evidence="16" type="ORF">EDD78_102228</name>
</gene>
<dbReference type="Gene3D" id="6.10.250.550">
    <property type="match status" value="1"/>
</dbReference>
<feature type="domain" description="Alanyl-transfer RNA synthetases family profile" evidence="15">
    <location>
        <begin position="4"/>
        <end position="713"/>
    </location>
</feature>
<keyword evidence="10 14" id="KW-0648">Protein biosynthesis</keyword>
<keyword evidence="3 14" id="KW-0820">tRNA-binding</keyword>
<dbReference type="GO" id="GO:0000049">
    <property type="term" value="F:tRNA binding"/>
    <property type="evidence" value="ECO:0007669"/>
    <property type="project" value="UniProtKB-KW"/>
</dbReference>
<evidence type="ECO:0000256" key="4">
    <source>
        <dbReference type="ARBA" id="ARBA00022598"/>
    </source>
</evidence>
<evidence type="ECO:0000256" key="11">
    <source>
        <dbReference type="ARBA" id="ARBA00023146"/>
    </source>
</evidence>
<dbReference type="Gene3D" id="3.30.980.10">
    <property type="entry name" value="Threonyl-trna Synthetase, Chain A, domain 2"/>
    <property type="match status" value="1"/>
</dbReference>
<dbReference type="GO" id="GO:0008270">
    <property type="term" value="F:zinc ion binding"/>
    <property type="evidence" value="ECO:0007669"/>
    <property type="project" value="UniProtKB-UniRule"/>
</dbReference>
<dbReference type="InterPro" id="IPR018165">
    <property type="entry name" value="Ala-tRNA-synth_IIc_core"/>
</dbReference>
<dbReference type="FunFam" id="3.30.54.20:FF:000001">
    <property type="entry name" value="Alanine--tRNA ligase"/>
    <property type="match status" value="1"/>
</dbReference>
<evidence type="ECO:0000256" key="2">
    <source>
        <dbReference type="ARBA" id="ARBA00008226"/>
    </source>
</evidence>
<dbReference type="GO" id="GO:0016740">
    <property type="term" value="F:transferase activity"/>
    <property type="evidence" value="ECO:0007669"/>
    <property type="project" value="UniProtKB-ARBA"/>
</dbReference>
<evidence type="ECO:0000256" key="7">
    <source>
        <dbReference type="ARBA" id="ARBA00022833"/>
    </source>
</evidence>
<dbReference type="SMART" id="SM00863">
    <property type="entry name" value="tRNA_SAD"/>
    <property type="match status" value="1"/>
</dbReference>
<protein>
    <recommendedName>
        <fullName evidence="14">Alanine--tRNA ligase</fullName>
        <ecNumber evidence="14">6.1.1.7</ecNumber>
    </recommendedName>
    <alternativeName>
        <fullName evidence="14">Alanyl-tRNA synthetase</fullName>
        <shortName evidence="14">AlaRS</shortName>
    </alternativeName>
</protein>
<keyword evidence="17" id="KW-1185">Reference proteome</keyword>
<dbReference type="Proteomes" id="UP000294682">
    <property type="component" value="Unassembled WGS sequence"/>
</dbReference>
<dbReference type="HAMAP" id="MF_00036_B">
    <property type="entry name" value="Ala_tRNA_synth_B"/>
    <property type="match status" value="1"/>
</dbReference>
<dbReference type="Gene3D" id="3.10.310.40">
    <property type="match status" value="1"/>
</dbReference>
<dbReference type="PANTHER" id="PTHR11777:SF9">
    <property type="entry name" value="ALANINE--TRNA LIGASE, CYTOPLASMIC"/>
    <property type="match status" value="1"/>
</dbReference>
<reference evidence="16 17" key="1">
    <citation type="submission" date="2019-03" db="EMBL/GenBank/DDBJ databases">
        <title>Genomic Encyclopedia of Type Strains, Phase IV (KMG-IV): sequencing the most valuable type-strain genomes for metagenomic binning, comparative biology and taxonomic classification.</title>
        <authorList>
            <person name="Goeker M."/>
        </authorList>
    </citation>
    <scope>NUCLEOTIDE SEQUENCE [LARGE SCALE GENOMIC DNA]</scope>
    <source>
        <strain evidence="16 17">DSM 100433</strain>
    </source>
</reference>
<dbReference type="SUPFAM" id="SSF55186">
    <property type="entry name" value="ThrRS/AlaRS common domain"/>
    <property type="match status" value="1"/>
</dbReference>
<feature type="binding site" evidence="14">
    <location>
        <position position="670"/>
    </location>
    <ligand>
        <name>Zn(2+)</name>
        <dbReference type="ChEBI" id="CHEBI:29105"/>
    </ligand>
</feature>
<keyword evidence="5 14" id="KW-0479">Metal-binding</keyword>
<dbReference type="InterPro" id="IPR018162">
    <property type="entry name" value="Ala-tRNA-ligase_IIc_anticod-bd"/>
</dbReference>
<dbReference type="Gene3D" id="2.40.30.130">
    <property type="match status" value="1"/>
</dbReference>
<dbReference type="GO" id="GO:0004813">
    <property type="term" value="F:alanine-tRNA ligase activity"/>
    <property type="evidence" value="ECO:0007669"/>
    <property type="project" value="UniProtKB-UniRule"/>
</dbReference>
<dbReference type="PROSITE" id="PS50860">
    <property type="entry name" value="AA_TRNA_LIGASE_II_ALA"/>
    <property type="match status" value="1"/>
</dbReference>
<dbReference type="CDD" id="cd00673">
    <property type="entry name" value="AlaRS_core"/>
    <property type="match status" value="1"/>
</dbReference>
<dbReference type="GO" id="GO:0140096">
    <property type="term" value="F:catalytic activity, acting on a protein"/>
    <property type="evidence" value="ECO:0007669"/>
    <property type="project" value="UniProtKB-ARBA"/>
</dbReference>
<dbReference type="InterPro" id="IPR003156">
    <property type="entry name" value="DHHA1_dom"/>
</dbReference>
<feature type="binding site" evidence="14">
    <location>
        <position position="568"/>
    </location>
    <ligand>
        <name>Zn(2+)</name>
        <dbReference type="ChEBI" id="CHEBI:29105"/>
    </ligand>
</feature>
<keyword evidence="7 14" id="KW-0862">Zinc</keyword>
<sequence>MEWTGVNDLREKFLSFFESKRHTRLPSFPLVPKDDASLLLINSGMAPMKKFFLGLETPPNKRVTTCQKCIRTPDIERVGKTARHGTYFEMLGNFSFGDYFKREAIAWAWEFFTEVLGIPKDKLHVSVYEDDDEAYNIWTKEIGVQADHMVHLGKEDNFWEHGTGPCGPCSEIYFDRGPGKGCGRPECAVGCDCDRYVEIWNIVFSQFDSDGQGNYTPLDHPNIDTGMGLERLACVMQGVENLFEVDTVQNIMKHISKIAGVEYGRDQKTDVSLRVITDHIRSTTFMVGDGILPENEGRGYVLRRLLRRAARHGKLLGIDHPFLHEVARTVIKENENAYPELREHAEYITKVIAAEEERFMKTLDQGMDLLFEMIDKIDSGMEDPKARILSGEEAFKLYDTFGFPIDLTREIIQEKGIEIDEEQFERLMQQQRERARRARESMEGSAWSGDLLADLSFPQEFTGYEEETTEAKIMAIVAGDQKADKVLEGQEAVLVLDRTPFYAESGGQIGDTGTITLGDSVFEVFDCKKSATKYFMHIGRMKSGSLSLGDAVTAQIDTARRDAIRKNHSACHLLQFALRRVLGEHVHQAGSMVSDTRCRFDFSHFEAMSREQLDEVEEIVNTLILSSLPVAVREMPIDEAKKCGAMALFGEKYADVVRVVNMGDTSIELCGGTHVGNTAMIGMFKIISESSVAAGVRRIEATTGFGVFELLREAQAELSQCAAALKLGNISELPQKLQALVSEGKEKDRKIAELEGKLASGKIKELLEGAVKVEGTSLVVAGMVGVAPDILRSMIDKAKEQESDLVAVLYSVNDDKKASVAVGVSQEAIKKGLHAGKLVKEITSLVGGSGGGRPDCAMGGATKIFEIDEAVAKIPDMIRGMMKK</sequence>
<evidence type="ECO:0000256" key="3">
    <source>
        <dbReference type="ARBA" id="ARBA00022555"/>
    </source>
</evidence>
<evidence type="ECO:0000256" key="14">
    <source>
        <dbReference type="HAMAP-Rule" id="MF_00036"/>
    </source>
</evidence>
<evidence type="ECO:0000256" key="5">
    <source>
        <dbReference type="ARBA" id="ARBA00022723"/>
    </source>
</evidence>
<keyword evidence="4 14" id="KW-0436">Ligase</keyword>
<dbReference type="NCBIfam" id="TIGR00344">
    <property type="entry name" value="alaS"/>
    <property type="match status" value="1"/>
</dbReference>
<dbReference type="Pfam" id="PF07973">
    <property type="entry name" value="tRNA_SAD"/>
    <property type="match status" value="1"/>
</dbReference>
<proteinExistence type="inferred from homology"/>
<dbReference type="InterPro" id="IPR018164">
    <property type="entry name" value="Ala-tRNA-synth_IIc_N"/>
</dbReference>
<dbReference type="InterPro" id="IPR012947">
    <property type="entry name" value="tRNA_SAD"/>
</dbReference>
<dbReference type="FunFam" id="3.10.310.40:FF:000001">
    <property type="entry name" value="Alanine--tRNA ligase"/>
    <property type="match status" value="1"/>
</dbReference>
<dbReference type="SUPFAM" id="SSF101353">
    <property type="entry name" value="Putative anticodon-binding domain of alanyl-tRNA synthetase (AlaRS)"/>
    <property type="match status" value="1"/>
</dbReference>
<dbReference type="PRINTS" id="PR00980">
    <property type="entry name" value="TRNASYNTHALA"/>
</dbReference>
<dbReference type="AlphaFoldDB" id="A0A9X8UKK8"/>
<organism evidence="16 17">
    <name type="scientific">Harryflintia acetispora</name>
    <dbReference type="NCBI Taxonomy" id="1849041"/>
    <lineage>
        <taxon>Bacteria</taxon>
        <taxon>Bacillati</taxon>
        <taxon>Bacillota</taxon>
        <taxon>Clostridia</taxon>
        <taxon>Eubacteriales</taxon>
        <taxon>Oscillospiraceae</taxon>
        <taxon>Harryflintia</taxon>
    </lineage>
</organism>
<feature type="binding site" evidence="14">
    <location>
        <position position="674"/>
    </location>
    <ligand>
        <name>Zn(2+)</name>
        <dbReference type="ChEBI" id="CHEBI:29105"/>
    </ligand>
</feature>
<dbReference type="Pfam" id="PF02272">
    <property type="entry name" value="DHHA1"/>
    <property type="match status" value="1"/>
</dbReference>
<dbReference type="GO" id="GO:0005524">
    <property type="term" value="F:ATP binding"/>
    <property type="evidence" value="ECO:0007669"/>
    <property type="project" value="UniProtKB-UniRule"/>
</dbReference>
<dbReference type="InterPro" id="IPR018163">
    <property type="entry name" value="Thr/Ala-tRNA-synth_IIc_edit"/>
</dbReference>
<evidence type="ECO:0000256" key="10">
    <source>
        <dbReference type="ARBA" id="ARBA00022917"/>
    </source>
</evidence>
<dbReference type="GO" id="GO:0002161">
    <property type="term" value="F:aminoacyl-tRNA deacylase activity"/>
    <property type="evidence" value="ECO:0007669"/>
    <property type="project" value="TreeGrafter"/>
</dbReference>
<keyword evidence="6 14" id="KW-0547">Nucleotide-binding</keyword>